<reference evidence="3 4" key="1">
    <citation type="journal article" date="2013" name="PLoS Genet.">
        <title>Comparative genome structure, secondary metabolite, and effector coding capacity across Cochliobolus pathogens.</title>
        <authorList>
            <person name="Condon B.J."/>
            <person name="Leng Y."/>
            <person name="Wu D."/>
            <person name="Bushley K.E."/>
            <person name="Ohm R.A."/>
            <person name="Otillar R."/>
            <person name="Martin J."/>
            <person name="Schackwitz W."/>
            <person name="Grimwood J."/>
            <person name="MohdZainudin N."/>
            <person name="Xue C."/>
            <person name="Wang R."/>
            <person name="Manning V.A."/>
            <person name="Dhillon B."/>
            <person name="Tu Z.J."/>
            <person name="Steffenson B.J."/>
            <person name="Salamov A."/>
            <person name="Sun H."/>
            <person name="Lowry S."/>
            <person name="LaButti K."/>
            <person name="Han J."/>
            <person name="Copeland A."/>
            <person name="Lindquist E."/>
            <person name="Barry K."/>
            <person name="Schmutz J."/>
            <person name="Baker S.E."/>
            <person name="Ciuffetti L.M."/>
            <person name="Grigoriev I.V."/>
            <person name="Zhong S."/>
            <person name="Turgeon B.G."/>
        </authorList>
    </citation>
    <scope>NUCLEOTIDE SEQUENCE [LARGE SCALE GENOMIC DNA]</scope>
    <source>
        <strain evidence="3 4">FI3</strain>
    </source>
</reference>
<dbReference type="InterPro" id="IPR002347">
    <property type="entry name" value="SDR_fam"/>
</dbReference>
<dbReference type="Pfam" id="PF13561">
    <property type="entry name" value="adh_short_C2"/>
    <property type="match status" value="1"/>
</dbReference>
<dbReference type="Gene3D" id="3.40.50.720">
    <property type="entry name" value="NAD(P)-binding Rossmann-like Domain"/>
    <property type="match status" value="1"/>
</dbReference>
<dbReference type="GO" id="GO:0016491">
    <property type="term" value="F:oxidoreductase activity"/>
    <property type="evidence" value="ECO:0007669"/>
    <property type="project" value="UniProtKB-KW"/>
</dbReference>
<protein>
    <submittedName>
        <fullName evidence="3">Uncharacterized protein</fullName>
    </submittedName>
</protein>
<dbReference type="SUPFAM" id="SSF51735">
    <property type="entry name" value="NAD(P)-binding Rossmann-fold domains"/>
    <property type="match status" value="1"/>
</dbReference>
<dbReference type="Proteomes" id="UP000054337">
    <property type="component" value="Unassembled WGS sequence"/>
</dbReference>
<proteinExistence type="inferred from homology"/>
<dbReference type="EMBL" id="KI968896">
    <property type="protein sequence ID" value="EUN20734.1"/>
    <property type="molecule type" value="Genomic_DNA"/>
</dbReference>
<dbReference type="GeneID" id="26250812"/>
<sequence>MCLAVGSAVVHSFVDAGYERIIVCDDSLAAMESLKIPGLKGSIQIHSLRLDHDDDENWERTILAASNVFGDINDCVNCSEVIPAIALSKPTTDLEPTDFKGGLQDSRALWLCCRAQLRYSQSQPANPGARTIVNIIPYSNLGTHPAHAILAASTYGRVGMTKTFEKDCNGSYIRVNAVCPALTVSQTGNAPILEQHL</sequence>
<accession>W7E0X1</accession>
<dbReference type="InterPro" id="IPR036291">
    <property type="entry name" value="NAD(P)-bd_dom_sf"/>
</dbReference>
<keyword evidence="4" id="KW-1185">Reference proteome</keyword>
<dbReference type="RefSeq" id="XP_014550308.1">
    <property type="nucleotide sequence ID" value="XM_014694822.1"/>
</dbReference>
<dbReference type="CDD" id="cd05233">
    <property type="entry name" value="SDR_c"/>
    <property type="match status" value="1"/>
</dbReference>
<dbReference type="HOGENOM" id="CLU_1383935_0_0_1"/>
<evidence type="ECO:0000256" key="1">
    <source>
        <dbReference type="ARBA" id="ARBA00006484"/>
    </source>
</evidence>
<comment type="similarity">
    <text evidence="1">Belongs to the short-chain dehydrogenases/reductases (SDR) family.</text>
</comment>
<dbReference type="PANTHER" id="PTHR24321">
    <property type="entry name" value="DEHYDROGENASES, SHORT CHAIN"/>
    <property type="match status" value="1"/>
</dbReference>
<keyword evidence="2" id="KW-0560">Oxidoreductase</keyword>
<evidence type="ECO:0000313" key="4">
    <source>
        <dbReference type="Proteomes" id="UP000054337"/>
    </source>
</evidence>
<dbReference type="PANTHER" id="PTHR24321:SF8">
    <property type="entry name" value="ESTRADIOL 17-BETA-DEHYDROGENASE 8-RELATED"/>
    <property type="match status" value="1"/>
</dbReference>
<gene>
    <name evidence="3" type="ORF">COCVIDRAFT_115799</name>
</gene>
<dbReference type="AlphaFoldDB" id="W7E0X1"/>
<evidence type="ECO:0000313" key="3">
    <source>
        <dbReference type="EMBL" id="EUN20734.1"/>
    </source>
</evidence>
<name>W7E0X1_BIPV3</name>
<organism evidence="3 4">
    <name type="scientific">Bipolaris victoriae (strain FI3)</name>
    <name type="common">Victoria blight of oats agent</name>
    <name type="synonym">Cochliobolus victoriae</name>
    <dbReference type="NCBI Taxonomy" id="930091"/>
    <lineage>
        <taxon>Eukaryota</taxon>
        <taxon>Fungi</taxon>
        <taxon>Dikarya</taxon>
        <taxon>Ascomycota</taxon>
        <taxon>Pezizomycotina</taxon>
        <taxon>Dothideomycetes</taxon>
        <taxon>Pleosporomycetidae</taxon>
        <taxon>Pleosporales</taxon>
        <taxon>Pleosporineae</taxon>
        <taxon>Pleosporaceae</taxon>
        <taxon>Bipolaris</taxon>
    </lineage>
</organism>
<evidence type="ECO:0000256" key="2">
    <source>
        <dbReference type="ARBA" id="ARBA00023002"/>
    </source>
</evidence>